<dbReference type="InterPro" id="IPR043504">
    <property type="entry name" value="Peptidase_S1_PA_chymotrypsin"/>
</dbReference>
<dbReference type="PROSITE" id="PS00135">
    <property type="entry name" value="TRYPSIN_SER"/>
    <property type="match status" value="1"/>
</dbReference>
<comment type="similarity">
    <text evidence="2">Belongs to the peptidase S1 family. CLIP subfamily.</text>
</comment>
<organism evidence="3 4">
    <name type="scientific">Lepeophtheirus salmonis</name>
    <name type="common">Salmon louse</name>
    <name type="synonym">Caligus salmonis</name>
    <dbReference type="NCBI Taxonomy" id="72036"/>
    <lineage>
        <taxon>Eukaryota</taxon>
        <taxon>Metazoa</taxon>
        <taxon>Ecdysozoa</taxon>
        <taxon>Arthropoda</taxon>
        <taxon>Crustacea</taxon>
        <taxon>Multicrustacea</taxon>
        <taxon>Hexanauplia</taxon>
        <taxon>Copepoda</taxon>
        <taxon>Siphonostomatoida</taxon>
        <taxon>Caligidae</taxon>
        <taxon>Lepeophtheirus</taxon>
    </lineage>
</organism>
<evidence type="ECO:0000313" key="4">
    <source>
        <dbReference type="Proteomes" id="UP000675881"/>
    </source>
</evidence>
<dbReference type="GO" id="GO:0006508">
    <property type="term" value="P:proteolysis"/>
    <property type="evidence" value="ECO:0007669"/>
    <property type="project" value="InterPro"/>
</dbReference>
<keyword evidence="4" id="KW-1185">Reference proteome</keyword>
<evidence type="ECO:0000256" key="1">
    <source>
        <dbReference type="ARBA" id="ARBA00023157"/>
    </source>
</evidence>
<dbReference type="InterPro" id="IPR001254">
    <property type="entry name" value="Trypsin_dom"/>
</dbReference>
<name>A0A7R8H8H8_LEPSM</name>
<sequence>MNLYNDTNATVVGWGTTQVNKINSTCVLLSANLKTIPIERKICRIATSLETRNFMNSTTAKDACLGDSGGPLMTMDFIPGKWTKRLTLIGIVSYGRSCAEYHVPGIYTRITAYLNWIVSNIQEGECKAYEKSNYAWNTSMGELNYESIRQNYSYLSAWEGAPNSLTM</sequence>
<dbReference type="EMBL" id="HG994583">
    <property type="protein sequence ID" value="CAF2930103.1"/>
    <property type="molecule type" value="Genomic_DNA"/>
</dbReference>
<dbReference type="OrthoDB" id="6357057at2759"/>
<dbReference type="PANTHER" id="PTHR24256">
    <property type="entry name" value="TRYPTASE-RELATED"/>
    <property type="match status" value="1"/>
</dbReference>
<dbReference type="SUPFAM" id="SSF50494">
    <property type="entry name" value="Trypsin-like serine proteases"/>
    <property type="match status" value="1"/>
</dbReference>
<accession>A0A7R8H8H8</accession>
<evidence type="ECO:0000313" key="3">
    <source>
        <dbReference type="EMBL" id="CAF2930103.1"/>
    </source>
</evidence>
<proteinExistence type="inferred from homology"/>
<dbReference type="AlphaFoldDB" id="A0A7R8H8H8"/>
<dbReference type="Proteomes" id="UP000675881">
    <property type="component" value="Chromosome 4"/>
</dbReference>
<protein>
    <submittedName>
        <fullName evidence="3">(salmon louse) hypothetical protein</fullName>
    </submittedName>
</protein>
<dbReference type="InterPro" id="IPR033116">
    <property type="entry name" value="TRYPSIN_SER"/>
</dbReference>
<dbReference type="Gene3D" id="2.40.10.10">
    <property type="entry name" value="Trypsin-like serine proteases"/>
    <property type="match status" value="1"/>
</dbReference>
<dbReference type="Pfam" id="PF00089">
    <property type="entry name" value="Trypsin"/>
    <property type="match status" value="1"/>
</dbReference>
<keyword evidence="1" id="KW-1015">Disulfide bond</keyword>
<dbReference type="InterPro" id="IPR009003">
    <property type="entry name" value="Peptidase_S1_PA"/>
</dbReference>
<dbReference type="InterPro" id="IPR051487">
    <property type="entry name" value="Ser/Thr_Proteases_Immune/Dev"/>
</dbReference>
<dbReference type="PROSITE" id="PS50240">
    <property type="entry name" value="TRYPSIN_DOM"/>
    <property type="match status" value="1"/>
</dbReference>
<reference evidence="3" key="1">
    <citation type="submission" date="2021-02" db="EMBL/GenBank/DDBJ databases">
        <authorList>
            <person name="Bekaert M."/>
        </authorList>
    </citation>
    <scope>NUCLEOTIDE SEQUENCE</scope>
    <source>
        <strain evidence="3">IoA-00</strain>
    </source>
</reference>
<evidence type="ECO:0000256" key="2">
    <source>
        <dbReference type="ARBA" id="ARBA00024195"/>
    </source>
</evidence>
<dbReference type="GO" id="GO:0004252">
    <property type="term" value="F:serine-type endopeptidase activity"/>
    <property type="evidence" value="ECO:0007669"/>
    <property type="project" value="InterPro"/>
</dbReference>
<gene>
    <name evidence="3" type="ORF">LSAA_9293</name>
</gene>